<organism evidence="2 3">
    <name type="scientific">Streptomyces guryensis</name>
    <dbReference type="NCBI Taxonomy" id="2886947"/>
    <lineage>
        <taxon>Bacteria</taxon>
        <taxon>Bacillati</taxon>
        <taxon>Actinomycetota</taxon>
        <taxon>Actinomycetes</taxon>
        <taxon>Kitasatosporales</taxon>
        <taxon>Streptomycetaceae</taxon>
        <taxon>Streptomyces</taxon>
    </lineage>
</organism>
<gene>
    <name evidence="2" type="ORF">LJ657_41820</name>
</gene>
<dbReference type="Proteomes" id="UP001108029">
    <property type="component" value="Unassembled WGS sequence"/>
</dbReference>
<reference evidence="2" key="1">
    <citation type="submission" date="2021-12" db="EMBL/GenBank/DDBJ databases">
        <authorList>
            <person name="Lee J.-H."/>
            <person name="Kim S.-B."/>
        </authorList>
    </citation>
    <scope>NUCLEOTIDE SEQUENCE</scope>
    <source>
        <strain evidence="2">NR30</strain>
    </source>
</reference>
<keyword evidence="3" id="KW-1185">Reference proteome</keyword>
<proteinExistence type="predicted"/>
<evidence type="ECO:0000313" key="3">
    <source>
        <dbReference type="Proteomes" id="UP001108029"/>
    </source>
</evidence>
<dbReference type="RefSeq" id="WP_232654936.1">
    <property type="nucleotide sequence ID" value="NZ_JAJSBI010000034.1"/>
</dbReference>
<dbReference type="EMBL" id="JAJSBI010000034">
    <property type="protein sequence ID" value="MCD9879994.1"/>
    <property type="molecule type" value="Genomic_DNA"/>
</dbReference>
<protein>
    <submittedName>
        <fullName evidence="2">Uncharacterized protein</fullName>
    </submittedName>
</protein>
<feature type="region of interest" description="Disordered" evidence="1">
    <location>
        <begin position="1"/>
        <end position="53"/>
    </location>
</feature>
<accession>A0A9Q3VYL4</accession>
<evidence type="ECO:0000313" key="2">
    <source>
        <dbReference type="EMBL" id="MCD9879994.1"/>
    </source>
</evidence>
<evidence type="ECO:0000256" key="1">
    <source>
        <dbReference type="SAM" id="MobiDB-lite"/>
    </source>
</evidence>
<sequence>MTALAVDELGPALVPADRAGPRAVRDSMPERSVALGGTPAQADVVETNRAARR</sequence>
<name>A0A9Q3VYL4_9ACTN</name>
<dbReference type="AlphaFoldDB" id="A0A9Q3VYL4"/>
<comment type="caution">
    <text evidence="2">The sequence shown here is derived from an EMBL/GenBank/DDBJ whole genome shotgun (WGS) entry which is preliminary data.</text>
</comment>
<feature type="compositionally biased region" description="Basic and acidic residues" evidence="1">
    <location>
        <begin position="19"/>
        <end position="29"/>
    </location>
</feature>